<dbReference type="SUPFAM" id="SSF56112">
    <property type="entry name" value="Protein kinase-like (PK-like)"/>
    <property type="match status" value="1"/>
</dbReference>
<name>A0ABQ6K289_9MICO</name>
<evidence type="ECO:0000259" key="1">
    <source>
        <dbReference type="Pfam" id="PF01636"/>
    </source>
</evidence>
<dbReference type="PANTHER" id="PTHR21310">
    <property type="entry name" value="AMINOGLYCOSIDE PHOSPHOTRANSFERASE-RELATED-RELATED"/>
    <property type="match status" value="1"/>
</dbReference>
<comment type="caution">
    <text evidence="2">The sequence shown here is derived from an EMBL/GenBank/DDBJ whole genome shotgun (WGS) entry which is preliminary data.</text>
</comment>
<dbReference type="Pfam" id="PF01636">
    <property type="entry name" value="APH"/>
    <property type="match status" value="1"/>
</dbReference>
<dbReference type="InterPro" id="IPR011009">
    <property type="entry name" value="Kinase-like_dom_sf"/>
</dbReference>
<accession>A0ABQ6K289</accession>
<dbReference type="RefSeq" id="WP_284252392.1">
    <property type="nucleotide sequence ID" value="NZ_BAAAQO010000003.1"/>
</dbReference>
<dbReference type="PANTHER" id="PTHR21310:SF42">
    <property type="entry name" value="BIFUNCTIONAL AAC_APH"/>
    <property type="match status" value="1"/>
</dbReference>
<gene>
    <name evidence="2" type="ORF">GCM10025881_03730</name>
</gene>
<dbReference type="Gene3D" id="3.30.200.20">
    <property type="entry name" value="Phosphorylase Kinase, domain 1"/>
    <property type="match status" value="1"/>
</dbReference>
<dbReference type="Proteomes" id="UP001157034">
    <property type="component" value="Unassembled WGS sequence"/>
</dbReference>
<dbReference type="Gene3D" id="3.90.1200.10">
    <property type="match status" value="1"/>
</dbReference>
<proteinExistence type="predicted"/>
<feature type="domain" description="Aminoglycoside phosphotransferase" evidence="1">
    <location>
        <begin position="30"/>
        <end position="262"/>
    </location>
</feature>
<protein>
    <submittedName>
        <fullName evidence="2">Phosphotransferase</fullName>
    </submittedName>
</protein>
<dbReference type="EMBL" id="BSVB01000001">
    <property type="protein sequence ID" value="GMA93549.1"/>
    <property type="molecule type" value="Genomic_DNA"/>
</dbReference>
<reference evidence="3" key="1">
    <citation type="journal article" date="2019" name="Int. J. Syst. Evol. Microbiol.">
        <title>The Global Catalogue of Microorganisms (GCM) 10K type strain sequencing project: providing services to taxonomists for standard genome sequencing and annotation.</title>
        <authorList>
            <consortium name="The Broad Institute Genomics Platform"/>
            <consortium name="The Broad Institute Genome Sequencing Center for Infectious Disease"/>
            <person name="Wu L."/>
            <person name="Ma J."/>
        </authorList>
    </citation>
    <scope>NUCLEOTIDE SEQUENCE [LARGE SCALE GENOMIC DNA]</scope>
    <source>
        <strain evidence="3">NBRC 108894</strain>
    </source>
</reference>
<dbReference type="InterPro" id="IPR051678">
    <property type="entry name" value="AGP_Transferase"/>
</dbReference>
<sequence>MMHDDQLPVDAELVRRLIAEQFPQWAGLPITPVDSGATVNAIFRLGDRFAARLRLRAGNPDAVRAELAREAAALEELAGIVPVPVPRPVAIGRPGDRFPLPWAIHEWLPGSTTTPTALAGSGAFADDLAALLLALRAAPTRGRTFSGGGRGGSLPDHDEWMRRCFRESEGLFDVPALRTRWSALRVLPAAGADVMAHGDLHPGNLLVEKERLSGVLDAGAFGAADPALDLVVVWHMLDRPARGRVRRTLASSEPEWARGAAWAFQQAMGLVWYYRQTNPVMADLGRTTLARIMTDPDVAAV</sequence>
<evidence type="ECO:0000313" key="3">
    <source>
        <dbReference type="Proteomes" id="UP001157034"/>
    </source>
</evidence>
<keyword evidence="3" id="KW-1185">Reference proteome</keyword>
<dbReference type="InterPro" id="IPR002575">
    <property type="entry name" value="Aminoglycoside_PTrfase"/>
</dbReference>
<organism evidence="2 3">
    <name type="scientific">Pseudolysinimonas kribbensis</name>
    <dbReference type="NCBI Taxonomy" id="433641"/>
    <lineage>
        <taxon>Bacteria</taxon>
        <taxon>Bacillati</taxon>
        <taxon>Actinomycetota</taxon>
        <taxon>Actinomycetes</taxon>
        <taxon>Micrococcales</taxon>
        <taxon>Microbacteriaceae</taxon>
        <taxon>Pseudolysinimonas</taxon>
    </lineage>
</organism>
<evidence type="ECO:0000313" key="2">
    <source>
        <dbReference type="EMBL" id="GMA93549.1"/>
    </source>
</evidence>